<protein>
    <submittedName>
        <fullName evidence="1">Uncharacterized protein</fullName>
    </submittedName>
</protein>
<reference evidence="2" key="1">
    <citation type="submission" date="2016-11" db="EMBL/GenBank/DDBJ databases">
        <authorList>
            <person name="Varghese N."/>
            <person name="Submissions S."/>
        </authorList>
    </citation>
    <scope>NUCLEOTIDE SEQUENCE [LARGE SCALE GENOMIC DNA]</scope>
    <source>
        <strain evidence="2">DSM 27623</strain>
    </source>
</reference>
<keyword evidence="2" id="KW-1185">Reference proteome</keyword>
<dbReference type="Proteomes" id="UP000185207">
    <property type="component" value="Unassembled WGS sequence"/>
</dbReference>
<evidence type="ECO:0000313" key="2">
    <source>
        <dbReference type="Proteomes" id="UP000185207"/>
    </source>
</evidence>
<gene>
    <name evidence="1" type="ORF">SAMN05444409_1221</name>
</gene>
<evidence type="ECO:0000313" key="1">
    <source>
        <dbReference type="EMBL" id="SIN93552.1"/>
    </source>
</evidence>
<sequence>MIGIELVKQVAMKAKELRIGNLVSNMTTGNNEQVDINIIQSIMNGSTDYKPVELNDEWFNKFDFSKEHFGYYYENIYEFSVLTSRNNAYIVRWGNQVLAGAEPIRYVHELQNIFFALKGSDLPTKRPYKNIVSQALSSFA</sequence>
<dbReference type="AlphaFoldDB" id="A0A1N6FE67"/>
<organism evidence="1 2">
    <name type="scientific">Epilithonimonas zeae</name>
    <dbReference type="NCBI Taxonomy" id="1416779"/>
    <lineage>
        <taxon>Bacteria</taxon>
        <taxon>Pseudomonadati</taxon>
        <taxon>Bacteroidota</taxon>
        <taxon>Flavobacteriia</taxon>
        <taxon>Flavobacteriales</taxon>
        <taxon>Weeksellaceae</taxon>
        <taxon>Chryseobacterium group</taxon>
        <taxon>Epilithonimonas</taxon>
    </lineage>
</organism>
<dbReference type="EMBL" id="FSRK01000001">
    <property type="protein sequence ID" value="SIN93552.1"/>
    <property type="molecule type" value="Genomic_DNA"/>
</dbReference>
<name>A0A1N6FE67_9FLAO</name>
<accession>A0A1N6FE67</accession>
<proteinExistence type="predicted"/>